<dbReference type="PANTHER" id="PTHR10590">
    <property type="entry name" value="SODIUM/NUCLEOSIDE COTRANSPORTER"/>
    <property type="match status" value="1"/>
</dbReference>
<gene>
    <name evidence="3" type="ORF">AAF712_000568</name>
</gene>
<keyword evidence="4" id="KW-1185">Reference proteome</keyword>
<evidence type="ECO:0000256" key="1">
    <source>
        <dbReference type="SAM" id="Phobius"/>
    </source>
</evidence>
<comment type="caution">
    <text evidence="3">The sequence shown here is derived from an EMBL/GenBank/DDBJ whole genome shotgun (WGS) entry which is preliminary data.</text>
</comment>
<feature type="transmembrane region" description="Helical" evidence="1">
    <location>
        <begin position="85"/>
        <end position="107"/>
    </location>
</feature>
<reference evidence="3 4" key="1">
    <citation type="submission" date="2024-05" db="EMBL/GenBank/DDBJ databases">
        <title>A draft genome resource for the thread blight pathogen Marasmius tenuissimus strain MS-2.</title>
        <authorList>
            <person name="Yulfo-Soto G.E."/>
            <person name="Baruah I.K."/>
            <person name="Amoako-Attah I."/>
            <person name="Bukari Y."/>
            <person name="Meinhardt L.W."/>
            <person name="Bailey B.A."/>
            <person name="Cohen S.P."/>
        </authorList>
    </citation>
    <scope>NUCLEOTIDE SEQUENCE [LARGE SCALE GENOMIC DNA]</scope>
    <source>
        <strain evidence="3 4">MS-2</strain>
    </source>
</reference>
<protein>
    <recommendedName>
        <fullName evidence="2">Concentrative nucleoside transporter C-terminal domain-containing protein</fullName>
    </recommendedName>
</protein>
<evidence type="ECO:0000313" key="4">
    <source>
        <dbReference type="Proteomes" id="UP001437256"/>
    </source>
</evidence>
<feature type="domain" description="Concentrative nucleoside transporter C-terminal" evidence="2">
    <location>
        <begin position="3"/>
        <end position="136"/>
    </location>
</feature>
<evidence type="ECO:0000259" key="2">
    <source>
        <dbReference type="Pfam" id="PF07662"/>
    </source>
</evidence>
<dbReference type="Pfam" id="PF07662">
    <property type="entry name" value="Nucleos_tra2_C"/>
    <property type="match status" value="1"/>
</dbReference>
<keyword evidence="1" id="KW-1133">Transmembrane helix</keyword>
<keyword evidence="1" id="KW-0812">Transmembrane</keyword>
<dbReference type="EMBL" id="JBBXMP010000001">
    <property type="protein sequence ID" value="KAL0072805.1"/>
    <property type="molecule type" value="Genomic_DNA"/>
</dbReference>
<keyword evidence="1" id="KW-0472">Membrane</keyword>
<organism evidence="3 4">
    <name type="scientific">Marasmius tenuissimus</name>
    <dbReference type="NCBI Taxonomy" id="585030"/>
    <lineage>
        <taxon>Eukaryota</taxon>
        <taxon>Fungi</taxon>
        <taxon>Dikarya</taxon>
        <taxon>Basidiomycota</taxon>
        <taxon>Agaricomycotina</taxon>
        <taxon>Agaricomycetes</taxon>
        <taxon>Agaricomycetidae</taxon>
        <taxon>Agaricales</taxon>
        <taxon>Marasmiineae</taxon>
        <taxon>Marasmiaceae</taxon>
        <taxon>Marasmius</taxon>
    </lineage>
</organism>
<dbReference type="PANTHER" id="PTHR10590:SF4">
    <property type="entry name" value="SOLUTE CARRIER FAMILY 28 MEMBER 3"/>
    <property type="match status" value="1"/>
</dbReference>
<feature type="transmembrane region" description="Helical" evidence="1">
    <location>
        <begin position="20"/>
        <end position="38"/>
    </location>
</feature>
<name>A0ABR3AH71_9AGAR</name>
<dbReference type="InterPro" id="IPR008276">
    <property type="entry name" value="C_nuclsd_transpt"/>
</dbReference>
<evidence type="ECO:0000313" key="3">
    <source>
        <dbReference type="EMBL" id="KAL0072805.1"/>
    </source>
</evidence>
<dbReference type="Proteomes" id="UP001437256">
    <property type="component" value="Unassembled WGS sequence"/>
</dbReference>
<feature type="transmembrane region" description="Helical" evidence="1">
    <location>
        <begin position="113"/>
        <end position="130"/>
    </location>
</feature>
<proteinExistence type="predicted"/>
<dbReference type="InterPro" id="IPR011657">
    <property type="entry name" value="CNT_C_dom"/>
</dbReference>
<sequence>MRVNGTLTWVGKGFGINQLTIELVLGYVFYPVTFFIGVPRNEILRVSQLLATKLVANEFAAYSNLKAIMASDNPLSHRGHTIASYALCGFANLGSLGIQIGVLGAMAPSKKSVLAKIAFSAMVCGFLSTLQTAGIA</sequence>
<accession>A0ABR3AH71</accession>